<dbReference type="InterPro" id="IPR011989">
    <property type="entry name" value="ARM-like"/>
</dbReference>
<dbReference type="NCBIfam" id="TIGR02604">
    <property type="entry name" value="Piru_Ver_Nterm"/>
    <property type="match status" value="1"/>
</dbReference>
<dbReference type="RefSeq" id="WP_354659091.1">
    <property type="nucleotide sequence ID" value="NZ_JBEXAC010000001.1"/>
</dbReference>
<proteinExistence type="predicted"/>
<dbReference type="InterPro" id="IPR036909">
    <property type="entry name" value="Cyt_c-like_dom_sf"/>
</dbReference>
<dbReference type="Gene3D" id="1.25.10.10">
    <property type="entry name" value="Leucine-rich Repeat Variant"/>
    <property type="match status" value="2"/>
</dbReference>
<dbReference type="NCBIfam" id="TIGR02603">
    <property type="entry name" value="CxxCH_TIGR02603"/>
    <property type="match status" value="1"/>
</dbReference>
<evidence type="ECO:0000256" key="3">
    <source>
        <dbReference type="ARBA" id="ARBA00023004"/>
    </source>
</evidence>
<keyword evidence="3 4" id="KW-0408">Iron</keyword>
<dbReference type="Gene3D" id="2.120.10.30">
    <property type="entry name" value="TolB, C-terminal domain"/>
    <property type="match status" value="1"/>
</dbReference>
<dbReference type="SUPFAM" id="SSF50952">
    <property type="entry name" value="Soluble quinoprotein glucose dehydrogenase"/>
    <property type="match status" value="1"/>
</dbReference>
<evidence type="ECO:0000256" key="4">
    <source>
        <dbReference type="PROSITE-ProRule" id="PRU00433"/>
    </source>
</evidence>
<dbReference type="SUPFAM" id="SSF46626">
    <property type="entry name" value="Cytochrome c"/>
    <property type="match status" value="1"/>
</dbReference>
<feature type="domain" description="Cytochrome c" evidence="5">
    <location>
        <begin position="1043"/>
        <end position="1176"/>
    </location>
</feature>
<name>A0ABV2T094_9BACT</name>
<dbReference type="PANTHER" id="PTHR33546">
    <property type="entry name" value="LARGE, MULTIFUNCTIONAL SECRETED PROTEIN-RELATED"/>
    <property type="match status" value="1"/>
</dbReference>
<dbReference type="PROSITE" id="PS51007">
    <property type="entry name" value="CYTC"/>
    <property type="match status" value="1"/>
</dbReference>
<dbReference type="Pfam" id="PF23500">
    <property type="entry name" value="DUF7133"/>
    <property type="match status" value="1"/>
</dbReference>
<reference evidence="6 7" key="1">
    <citation type="submission" date="2024-06" db="EMBL/GenBank/DDBJ databases">
        <title>Chitinophaga defluvii sp. nov., isolated from municipal sewage.</title>
        <authorList>
            <person name="Zhang L."/>
        </authorList>
    </citation>
    <scope>NUCLEOTIDE SEQUENCE [LARGE SCALE GENOMIC DNA]</scope>
    <source>
        <strain evidence="6 7">H8</strain>
    </source>
</reference>
<sequence>MTHRFFQGLVLPLYVCFMVGCAGFQKKKHHDTPKEKFAEHVRTTEFQTPAEEQAGFTLPPGFEVTLFAAEPDISKPINIEFDDRGRLWVSQSSAYPMAAAPGKGQDRISILEDTDGDGKADKFTHFADSANIPIGIMPMADGAIAYSVPNLFRYTDSNDDGKADKKAVLFGEFGHQDTHGMVNNLVRGFDGWIYACHGFTNASTIAGTDGDSIRMVSGNTFRFRPDGSRVEQTSFGRVNPFGHAFDEWGYLYSADCHSKPIYQLIRGGEYPHFGKKSPGIGFAPEMMHYELGSTAIAGLAYYIGVQFPEAYRNSFYSGDVVTCRINRNTMTLHGSTPETKREEDFLVSDDPWFRPVDIKIGPDGAMYVADFYNRIIGHYEVPLDHPGRDRVSGRIWRITYRGDQPHEDLQVKNWAKASMEELIKGLQHPQLNVRMKIADRLVDVWKEKAVAPVTAMMTTGKPDTHAFIQGLWILHRLHALPAGLLDNALQHSDPMIQVHAFRILEETGNINEQQRNVIIAATTNKNPHIQRMAAEILTRFTGIDQLTPLLALYNQTGDADTHLKYTALLGIRDNLRNKQVMQQVATRKWDDKQLEVLTKAMLDAPGQEAATFVLNYLRTHELPPPQLLASLEYIGRYGGAASQDPLIALIQKKFSGDMDTQFRLFNIIRSGVTQSGGHLTSRMQQWGVAMAHRFLENISETGDTWKNKPLQRTGEPVSPWIISESFLTDVMPAFRIIFSEKQGYDPTGILYSIPVKLPAHLSMNVFDNDVDNSKEKKGVSKNVVRIRLSGSGQIVGEYRLKMDQTAQWKDLIKKVDFDLSACQGKLGYIEVIDSTHTGSVGIGKLEPAILEIPVKSPSEIAERRVQAAELAGDFKITSLEPALRQLVAAPWEDYKVRIAAASALMNLSPQRNMNILGKVFQSMGELPVVKEKLATALGQAPSPAVYDILEKGFSGSARNGQVVIATVLANSTNGIDYLLRALKAGDVNADVLDELPVKERLAANSQKRQQEQLNALTAGSVNEREERQKLITARIDGFKVDTALSSGGRNIFIQNCSMCHQIKGNGGVVGPQLDGIGNWGPKALTEKILDPNRNISESFRNYNITLKNGKMLTGLYRRTEGEALVFADLTGKEFSVGQHEIKEKKVSKYTLMPDQFRKTITEQDFYALLNFLISTK</sequence>
<dbReference type="Proteomes" id="UP001549749">
    <property type="component" value="Unassembled WGS sequence"/>
</dbReference>
<dbReference type="PROSITE" id="PS51257">
    <property type="entry name" value="PROKAR_LIPOPROTEIN"/>
    <property type="match status" value="1"/>
</dbReference>
<dbReference type="InterPro" id="IPR011042">
    <property type="entry name" value="6-blade_b-propeller_TolB-like"/>
</dbReference>
<keyword evidence="1 4" id="KW-0349">Heme</keyword>
<protein>
    <submittedName>
        <fullName evidence="6">PVC-type heme-binding CxxCH protein</fullName>
    </submittedName>
</protein>
<evidence type="ECO:0000313" key="7">
    <source>
        <dbReference type="Proteomes" id="UP001549749"/>
    </source>
</evidence>
<evidence type="ECO:0000313" key="6">
    <source>
        <dbReference type="EMBL" id="MET6996449.1"/>
    </source>
</evidence>
<dbReference type="SUPFAM" id="SSF48371">
    <property type="entry name" value="ARM repeat"/>
    <property type="match status" value="1"/>
</dbReference>
<dbReference type="InterPro" id="IPR013428">
    <property type="entry name" value="Membrane-bound_put_N"/>
</dbReference>
<dbReference type="InterPro" id="IPR013427">
    <property type="entry name" value="Haem-bd_dom_put"/>
</dbReference>
<dbReference type="Gene3D" id="1.10.760.10">
    <property type="entry name" value="Cytochrome c-like domain"/>
    <property type="match status" value="1"/>
</dbReference>
<dbReference type="EMBL" id="JBEXAC010000001">
    <property type="protein sequence ID" value="MET6996449.1"/>
    <property type="molecule type" value="Genomic_DNA"/>
</dbReference>
<dbReference type="Pfam" id="PF00034">
    <property type="entry name" value="Cytochrom_C"/>
    <property type="match status" value="1"/>
</dbReference>
<gene>
    <name evidence="6" type="ORF">ABR189_03690</name>
</gene>
<accession>A0ABV2T094</accession>
<comment type="caution">
    <text evidence="6">The sequence shown here is derived from an EMBL/GenBank/DDBJ whole genome shotgun (WGS) entry which is preliminary data.</text>
</comment>
<keyword evidence="2 4" id="KW-0479">Metal-binding</keyword>
<organism evidence="6 7">
    <name type="scientific">Chitinophaga defluvii</name>
    <dbReference type="NCBI Taxonomy" id="3163343"/>
    <lineage>
        <taxon>Bacteria</taxon>
        <taxon>Pseudomonadati</taxon>
        <taxon>Bacteroidota</taxon>
        <taxon>Chitinophagia</taxon>
        <taxon>Chitinophagales</taxon>
        <taxon>Chitinophagaceae</taxon>
        <taxon>Chitinophaga</taxon>
    </lineage>
</organism>
<evidence type="ECO:0000259" key="5">
    <source>
        <dbReference type="PROSITE" id="PS51007"/>
    </source>
</evidence>
<evidence type="ECO:0000256" key="2">
    <source>
        <dbReference type="ARBA" id="ARBA00022723"/>
    </source>
</evidence>
<dbReference type="InterPro" id="IPR055557">
    <property type="entry name" value="DUF7133"/>
</dbReference>
<dbReference type="PANTHER" id="PTHR33546:SF1">
    <property type="entry name" value="LARGE, MULTIFUNCTIONAL SECRETED PROTEIN"/>
    <property type="match status" value="1"/>
</dbReference>
<keyword evidence="7" id="KW-1185">Reference proteome</keyword>
<dbReference type="InterPro" id="IPR016024">
    <property type="entry name" value="ARM-type_fold"/>
</dbReference>
<evidence type="ECO:0000256" key="1">
    <source>
        <dbReference type="ARBA" id="ARBA00022617"/>
    </source>
</evidence>
<dbReference type="InterPro" id="IPR011041">
    <property type="entry name" value="Quinoprot_gluc/sorb_DH_b-prop"/>
</dbReference>
<dbReference type="InterPro" id="IPR009056">
    <property type="entry name" value="Cyt_c-like_dom"/>
</dbReference>